<feature type="domain" description="DUF3131" evidence="1">
    <location>
        <begin position="46"/>
        <end position="382"/>
    </location>
</feature>
<gene>
    <name evidence="2" type="ORF">TCARB_0719</name>
</gene>
<dbReference type="STRING" id="697581.TCARB_0719"/>
<dbReference type="Proteomes" id="UP000266720">
    <property type="component" value="Chromosome"/>
</dbReference>
<reference evidence="3" key="1">
    <citation type="book" date="2010" name="EXTREMOPHILES" publisher="0:0-0">
        <title>Complete genome sequences of ten hyperthermophilic archaea reveal their metabolic capabilities and possible ecological roles.</title>
        <editorList>
            <person name="?"/>
        </editorList>
        <authorList>
            <person name="Ravin N.V."/>
            <person name="Mardanov A.V."/>
            <person name="Bonch-Osmolovskaya E.A."/>
            <person name="Skryabin K.G."/>
        </authorList>
    </citation>
    <scope>NUCLEOTIDE SEQUENCE [LARGE SCALE GENOMIC DNA]</scope>
    <source>
        <strain evidence="3">1505</strain>
    </source>
</reference>
<organism evidence="2 3">
    <name type="scientific">Thermofilum adornatum 1505</name>
    <dbReference type="NCBI Taxonomy" id="697581"/>
    <lineage>
        <taxon>Archaea</taxon>
        <taxon>Thermoproteota</taxon>
        <taxon>Thermoprotei</taxon>
        <taxon>Thermofilales</taxon>
        <taxon>Thermofilaceae</taxon>
        <taxon>Thermofilum</taxon>
    </lineage>
</organism>
<dbReference type="GeneID" id="25406159"/>
<dbReference type="RefSeq" id="WP_052886709.1">
    <property type="nucleotide sequence ID" value="NZ_CP007493.1"/>
</dbReference>
<protein>
    <recommendedName>
        <fullName evidence="1">DUF3131 domain-containing protein</fullName>
    </recommendedName>
</protein>
<dbReference type="EMBL" id="CP007493">
    <property type="protein sequence ID" value="AJB41773.1"/>
    <property type="molecule type" value="Genomic_DNA"/>
</dbReference>
<name>A0A3G1A6I8_9CREN</name>
<sequence length="652" mass="71603">MRGTHLTKILLSILISLVLFAVPSNIFMNHVTIEVKAEPEVDWLELARTAWNYFQPGVGLSSRGLNYASISWRYLTDWDLGCYVSALVDADILGLVPREGPMGMDDRIRRVLNFLATRPLHPSGVPYGVYNADTGEPGTSGPSNPSDAGRLLIALYRLKMHRPDFGNYIDFVVERNGFKSFGVSVPNNGFYSYFYAHGYYLWGIQTKQVADALGLLRTIRSRGTVDAYGVKLPFVEITMEPILHSIFELELPEEYFYWANLTLQAQINRYKATGKPTAFTEGGLTVPPYYIYEWIVDIYSGGTFTVWNPSISGVSITPVVYTKAAIGMHAIWDNNYTLMLVNYVMKTKTPNGFYEGVDENGNIIYLMTDKTNSIIINAARYALAKARPLTISAPGPIEIYPGESTRLSIYINHSLPLPVQINIASPLPGINVSAEPTIGTTPLNVTLSLHVANNTRPGTYTLTMKAESVLVSPAKTNLTIIVKEPGYTLKIKALDACGDSAPNVTILLGNLRGVTSREGTVTFSHVNGTYMLSAMLGDIPVSEPQIVTVSSDTQISLRLKIYKVLINAKTVKETPAENIIIKAYAGNQYLSTARTNSSGMAILKNIPPGNITINAYTSDGKIELGTWSITVRGDVDVVDPEIVVPENGKIET</sequence>
<dbReference type="SUPFAM" id="SSF49478">
    <property type="entry name" value="Cna protein B-type domain"/>
    <property type="match status" value="1"/>
</dbReference>
<evidence type="ECO:0000313" key="2">
    <source>
        <dbReference type="EMBL" id="AJB41773.1"/>
    </source>
</evidence>
<dbReference type="Pfam" id="PF11329">
    <property type="entry name" value="DUF3131"/>
    <property type="match status" value="1"/>
</dbReference>
<evidence type="ECO:0000259" key="1">
    <source>
        <dbReference type="Pfam" id="PF11329"/>
    </source>
</evidence>
<dbReference type="AlphaFoldDB" id="A0A3G1A6I8"/>
<accession>A0A3G1A6I8</accession>
<dbReference type="KEGG" id="tcb:TCARB_0719"/>
<proteinExistence type="predicted"/>
<dbReference type="InterPro" id="IPR021478">
    <property type="entry name" value="DUF3131"/>
</dbReference>
<evidence type="ECO:0000313" key="3">
    <source>
        <dbReference type="Proteomes" id="UP000266720"/>
    </source>
</evidence>